<evidence type="ECO:0000313" key="2">
    <source>
        <dbReference type="EMBL" id="TQR85058.1"/>
    </source>
</evidence>
<dbReference type="EMBL" id="VIFX01000024">
    <property type="protein sequence ID" value="TQR85058.1"/>
    <property type="molecule type" value="Genomic_DNA"/>
</dbReference>
<keyword evidence="3" id="KW-1185">Reference proteome</keyword>
<protein>
    <submittedName>
        <fullName evidence="2">Methyltransferase domain-containing protein</fullName>
    </submittedName>
</protein>
<dbReference type="GO" id="GO:0008168">
    <property type="term" value="F:methyltransferase activity"/>
    <property type="evidence" value="ECO:0007669"/>
    <property type="project" value="UniProtKB-KW"/>
</dbReference>
<keyword evidence="2" id="KW-0808">Transferase</keyword>
<dbReference type="Pfam" id="PF13847">
    <property type="entry name" value="Methyltransf_31"/>
    <property type="match status" value="1"/>
</dbReference>
<dbReference type="CDD" id="cd02440">
    <property type="entry name" value="AdoMet_MTases"/>
    <property type="match status" value="1"/>
</dbReference>
<reference evidence="2 3" key="1">
    <citation type="submission" date="2018-10" db="EMBL/GenBank/DDBJ databases">
        <title>Draft genome of Mycobacterium hodleri strain B.</title>
        <authorList>
            <person name="Amande T.J."/>
            <person name="Mcgenity T.J."/>
        </authorList>
    </citation>
    <scope>NUCLEOTIDE SEQUENCE [LARGE SCALE GENOMIC DNA]</scope>
    <source>
        <strain evidence="2 3">B</strain>
    </source>
</reference>
<dbReference type="Proteomes" id="UP000315759">
    <property type="component" value="Unassembled WGS sequence"/>
</dbReference>
<feature type="domain" description="Methyltransferase" evidence="1">
    <location>
        <begin position="53"/>
        <end position="159"/>
    </location>
</feature>
<dbReference type="AlphaFoldDB" id="A0A544VYI8"/>
<evidence type="ECO:0000259" key="1">
    <source>
        <dbReference type="Pfam" id="PF13847"/>
    </source>
</evidence>
<accession>A0A544VYI8</accession>
<gene>
    <name evidence="2" type="ORF">D8S82_18855</name>
</gene>
<proteinExistence type="predicted"/>
<dbReference type="PANTHER" id="PTHR43591:SF24">
    <property type="entry name" value="2-METHOXY-6-POLYPRENYL-1,4-BENZOQUINOL METHYLASE, MITOCHONDRIAL"/>
    <property type="match status" value="1"/>
</dbReference>
<organism evidence="2 3">
    <name type="scientific">Mycolicibacterium hodleri</name>
    <dbReference type="NCBI Taxonomy" id="49897"/>
    <lineage>
        <taxon>Bacteria</taxon>
        <taxon>Bacillati</taxon>
        <taxon>Actinomycetota</taxon>
        <taxon>Actinomycetes</taxon>
        <taxon>Mycobacteriales</taxon>
        <taxon>Mycobacteriaceae</taxon>
        <taxon>Mycolicibacterium</taxon>
    </lineage>
</organism>
<comment type="caution">
    <text evidence="2">The sequence shown here is derived from an EMBL/GenBank/DDBJ whole genome shotgun (WGS) entry which is preliminary data.</text>
</comment>
<dbReference type="GO" id="GO:0032259">
    <property type="term" value="P:methylation"/>
    <property type="evidence" value="ECO:0007669"/>
    <property type="project" value="UniProtKB-KW"/>
</dbReference>
<sequence length="209" mass="23016">MRIEVPVTSLLRLLRKRIGDFPYPHQIAGLLDNPLRRALENPSASVDAIGLTGGESVVEIGPGPGFFSVEIARRLTTGRLVLFDIQPEMLDKARRKLDGAGYRNVDFHAGSADAELPFADAQFDAAFLAEVIGEVPDKDACLRSLARIVKPGGVLVFHESFPDPDRLNLTELRALAEPHGFELAIARGSRWKDVVVFRKPVAAQEKRRL</sequence>
<dbReference type="InterPro" id="IPR029063">
    <property type="entry name" value="SAM-dependent_MTases_sf"/>
</dbReference>
<dbReference type="PANTHER" id="PTHR43591">
    <property type="entry name" value="METHYLTRANSFERASE"/>
    <property type="match status" value="1"/>
</dbReference>
<evidence type="ECO:0000313" key="3">
    <source>
        <dbReference type="Proteomes" id="UP000315759"/>
    </source>
</evidence>
<dbReference type="InterPro" id="IPR025714">
    <property type="entry name" value="Methyltranfer_dom"/>
</dbReference>
<dbReference type="SUPFAM" id="SSF53335">
    <property type="entry name" value="S-adenosyl-L-methionine-dependent methyltransferases"/>
    <property type="match status" value="1"/>
</dbReference>
<dbReference type="Gene3D" id="3.40.50.150">
    <property type="entry name" value="Vaccinia Virus protein VP39"/>
    <property type="match status" value="1"/>
</dbReference>
<name>A0A544VYI8_9MYCO</name>
<keyword evidence="2" id="KW-0489">Methyltransferase</keyword>